<feature type="transmembrane region" description="Helical" evidence="11">
    <location>
        <begin position="330"/>
        <end position="352"/>
    </location>
</feature>
<evidence type="ECO:0000256" key="2">
    <source>
        <dbReference type="ARBA" id="ARBA00011650"/>
    </source>
</evidence>
<evidence type="ECO:0000256" key="3">
    <source>
        <dbReference type="ARBA" id="ARBA00016947"/>
    </source>
</evidence>
<protein>
    <recommendedName>
        <fullName evidence="3">Thiamine transport system permease protein ThiP</fullName>
    </recommendedName>
</protein>
<keyword evidence="6" id="KW-0997">Cell inner membrane</keyword>
<evidence type="ECO:0000313" key="14">
    <source>
        <dbReference type="Proteomes" id="UP000593594"/>
    </source>
</evidence>
<dbReference type="PANTHER" id="PTHR30183:SF9">
    <property type="entry name" value="THIAMINE TRANSPORT SYSTEM PERMEASE PROTEIN THIP"/>
    <property type="match status" value="1"/>
</dbReference>
<evidence type="ECO:0000256" key="11">
    <source>
        <dbReference type="SAM" id="Phobius"/>
    </source>
</evidence>
<dbReference type="RefSeq" id="WP_213163648.1">
    <property type="nucleotide sequence ID" value="NZ_CP058214.1"/>
</dbReference>
<gene>
    <name evidence="13" type="primary">thiP</name>
    <name evidence="13" type="ORF">HW532_06675</name>
</gene>
<evidence type="ECO:0000256" key="1">
    <source>
        <dbReference type="ARBA" id="ARBA00004429"/>
    </source>
</evidence>
<feature type="domain" description="ABC transmembrane type-1" evidence="12">
    <location>
        <begin position="327"/>
        <end position="522"/>
    </location>
</feature>
<evidence type="ECO:0000256" key="7">
    <source>
        <dbReference type="ARBA" id="ARBA00022692"/>
    </source>
</evidence>
<evidence type="ECO:0000313" key="13">
    <source>
        <dbReference type="EMBL" id="QPC42416.1"/>
    </source>
</evidence>
<name>A0A7S8C2Z8_9HYPH</name>
<dbReference type="PANTHER" id="PTHR30183">
    <property type="entry name" value="MOLYBDENUM TRANSPORT SYSTEM PERMEASE PROTEIN MODB"/>
    <property type="match status" value="1"/>
</dbReference>
<feature type="transmembrane region" description="Helical" evidence="11">
    <location>
        <begin position="131"/>
        <end position="154"/>
    </location>
</feature>
<feature type="transmembrane region" description="Helical" evidence="11">
    <location>
        <begin position="397"/>
        <end position="421"/>
    </location>
</feature>
<keyword evidence="4" id="KW-0813">Transport</keyword>
<accession>A0A7S8C2Z8</accession>
<evidence type="ECO:0000259" key="12">
    <source>
        <dbReference type="PROSITE" id="PS50928"/>
    </source>
</evidence>
<dbReference type="PROSITE" id="PS50928">
    <property type="entry name" value="ABC_TM1"/>
    <property type="match status" value="2"/>
</dbReference>
<comment type="subcellular location">
    <subcellularLocation>
        <location evidence="1">Cell inner membrane</location>
        <topology evidence="1">Multi-pass membrane protein</topology>
    </subcellularLocation>
</comment>
<dbReference type="GO" id="GO:0015888">
    <property type="term" value="P:thiamine transport"/>
    <property type="evidence" value="ECO:0007669"/>
    <property type="project" value="InterPro"/>
</dbReference>
<dbReference type="NCBIfam" id="TIGR01253">
    <property type="entry name" value="thiP"/>
    <property type="match status" value="1"/>
</dbReference>
<keyword evidence="8" id="KW-0677">Repeat</keyword>
<sequence>MALAFRLLPGALSALVLALVIGGALGGVLSVAGRIDMAALLGDAYVLGILRFTVWQAFLSAALSVVIAIPVARALVRRQRFPGRALLIRLLGLPMVIPTIVGVLGLVAVYGRSGAINDLLAMAGTGARLDIYGLGGILIAHVFFNMPFATRLLLQGWAGIPGESFRLASQLGMTGGQIFRLIEWPMLRQIAPGVAGLVFLICFTSFSIVLVLGGGPPNATLEVAIYQALRFDFDLARVVAFGVLQVGLCALIVGAGHRLARSVPVELGLARDMPRPDLAAPAGRIGDAAAIAFAALMVLLPLAAIVASGVSGDAWGAATRAPLWFAALRSLAVGLCAGLLSCLIGAGLVLTARELGVRYRRPGLATAIELGGSLILVVPPFVIGAGLFILVQPVADVFAIGLVFVVIVNALMGLPFALRILMPPAMEVHERHLRLADGLGITGLTRLRLVDWPLLRRPLGLALALTTALSLGDFGVIALFGTRHNQTLPYLLYQQMGSYRMADAATTALILVGLCLALFIVIERGIGGRGHDRA</sequence>
<feature type="transmembrane region" description="Helical" evidence="11">
    <location>
        <begin position="88"/>
        <end position="111"/>
    </location>
</feature>
<evidence type="ECO:0000256" key="10">
    <source>
        <dbReference type="ARBA" id="ARBA00023136"/>
    </source>
</evidence>
<dbReference type="InterPro" id="IPR000515">
    <property type="entry name" value="MetI-like"/>
</dbReference>
<feature type="transmembrane region" description="Helical" evidence="11">
    <location>
        <begin position="54"/>
        <end position="76"/>
    </location>
</feature>
<dbReference type="Proteomes" id="UP000593594">
    <property type="component" value="Chromosome"/>
</dbReference>
<reference evidence="13 14" key="1">
    <citation type="submission" date="2020-06" db="EMBL/GenBank/DDBJ databases">
        <title>Genome sequence of 2 isolates from Red Sea Mangroves.</title>
        <authorList>
            <person name="Sefrji F."/>
            <person name="Michoud G."/>
            <person name="Merlino G."/>
            <person name="Daffonchio D."/>
        </authorList>
    </citation>
    <scope>NUCLEOTIDE SEQUENCE [LARGE SCALE GENOMIC DNA]</scope>
    <source>
        <strain evidence="13 14">R1DC25</strain>
    </source>
</reference>
<feature type="transmembrane region" description="Helical" evidence="11">
    <location>
        <begin position="288"/>
        <end position="310"/>
    </location>
</feature>
<proteinExistence type="predicted"/>
<keyword evidence="5" id="KW-1003">Cell membrane</keyword>
<feature type="transmembrane region" description="Helical" evidence="11">
    <location>
        <begin position="501"/>
        <end position="522"/>
    </location>
</feature>
<keyword evidence="7 11" id="KW-0812">Transmembrane</keyword>
<feature type="transmembrane region" description="Helical" evidence="11">
    <location>
        <begin position="190"/>
        <end position="215"/>
    </location>
</feature>
<evidence type="ECO:0000256" key="8">
    <source>
        <dbReference type="ARBA" id="ARBA00022737"/>
    </source>
</evidence>
<organism evidence="13 14">
    <name type="scientific">Kaustia mangrovi</name>
    <dbReference type="NCBI Taxonomy" id="2593653"/>
    <lineage>
        <taxon>Bacteria</taxon>
        <taxon>Pseudomonadati</taxon>
        <taxon>Pseudomonadota</taxon>
        <taxon>Alphaproteobacteria</taxon>
        <taxon>Hyphomicrobiales</taxon>
        <taxon>Parvibaculaceae</taxon>
        <taxon>Kaustia</taxon>
    </lineage>
</organism>
<evidence type="ECO:0000256" key="4">
    <source>
        <dbReference type="ARBA" id="ARBA00022448"/>
    </source>
</evidence>
<keyword evidence="9 11" id="KW-1133">Transmembrane helix</keyword>
<dbReference type="CDD" id="cd06261">
    <property type="entry name" value="TM_PBP2"/>
    <property type="match status" value="2"/>
</dbReference>
<feature type="domain" description="ABC transmembrane type-1" evidence="12">
    <location>
        <begin position="50"/>
        <end position="254"/>
    </location>
</feature>
<dbReference type="KEGG" id="kmn:HW532_06675"/>
<keyword evidence="14" id="KW-1185">Reference proteome</keyword>
<comment type="subunit">
    <text evidence="2">The complex is composed of two ATP-binding proteins (ThiQ), two transmembrane proteins (ThiP) and a solute-binding protein (ThiB).</text>
</comment>
<dbReference type="EMBL" id="CP058214">
    <property type="protein sequence ID" value="QPC42416.1"/>
    <property type="molecule type" value="Genomic_DNA"/>
</dbReference>
<dbReference type="InterPro" id="IPR005947">
    <property type="entry name" value="ThiP_ABC_transpt"/>
</dbReference>
<feature type="transmembrane region" description="Helical" evidence="11">
    <location>
        <begin position="235"/>
        <end position="255"/>
    </location>
</feature>
<dbReference type="SUPFAM" id="SSF161098">
    <property type="entry name" value="MetI-like"/>
    <property type="match status" value="2"/>
</dbReference>
<feature type="transmembrane region" description="Helical" evidence="11">
    <location>
        <begin position="459"/>
        <end position="481"/>
    </location>
</feature>
<evidence type="ECO:0000256" key="9">
    <source>
        <dbReference type="ARBA" id="ARBA00022989"/>
    </source>
</evidence>
<feature type="transmembrane region" description="Helical" evidence="11">
    <location>
        <begin position="364"/>
        <end position="391"/>
    </location>
</feature>
<dbReference type="GO" id="GO:0005886">
    <property type="term" value="C:plasma membrane"/>
    <property type="evidence" value="ECO:0007669"/>
    <property type="project" value="UniProtKB-SubCell"/>
</dbReference>
<dbReference type="InterPro" id="IPR035906">
    <property type="entry name" value="MetI-like_sf"/>
</dbReference>
<keyword evidence="10 11" id="KW-0472">Membrane</keyword>
<dbReference type="AlphaFoldDB" id="A0A7S8C2Z8"/>
<dbReference type="Gene3D" id="1.10.3720.10">
    <property type="entry name" value="MetI-like"/>
    <property type="match status" value="2"/>
</dbReference>
<evidence type="ECO:0000256" key="5">
    <source>
        <dbReference type="ARBA" id="ARBA00022475"/>
    </source>
</evidence>
<dbReference type="GO" id="GO:0022857">
    <property type="term" value="F:transmembrane transporter activity"/>
    <property type="evidence" value="ECO:0007669"/>
    <property type="project" value="InterPro"/>
</dbReference>
<evidence type="ECO:0000256" key="6">
    <source>
        <dbReference type="ARBA" id="ARBA00022519"/>
    </source>
</evidence>